<gene>
    <name evidence="2" type="ORF">CYMTET_12109</name>
</gene>
<organism evidence="2 3">
    <name type="scientific">Cymbomonas tetramitiformis</name>
    <dbReference type="NCBI Taxonomy" id="36881"/>
    <lineage>
        <taxon>Eukaryota</taxon>
        <taxon>Viridiplantae</taxon>
        <taxon>Chlorophyta</taxon>
        <taxon>Pyramimonadophyceae</taxon>
        <taxon>Pyramimonadales</taxon>
        <taxon>Pyramimonadaceae</taxon>
        <taxon>Cymbomonas</taxon>
    </lineage>
</organism>
<accession>A0AAE0GL52</accession>
<comment type="caution">
    <text evidence="2">The sequence shown here is derived from an EMBL/GenBank/DDBJ whole genome shotgun (WGS) entry which is preliminary data.</text>
</comment>
<evidence type="ECO:0000256" key="1">
    <source>
        <dbReference type="SAM" id="MobiDB-lite"/>
    </source>
</evidence>
<dbReference type="AlphaFoldDB" id="A0AAE0GL52"/>
<proteinExistence type="predicted"/>
<dbReference type="EMBL" id="LGRX02004567">
    <property type="protein sequence ID" value="KAK3280033.1"/>
    <property type="molecule type" value="Genomic_DNA"/>
</dbReference>
<evidence type="ECO:0000313" key="2">
    <source>
        <dbReference type="EMBL" id="KAK3280033.1"/>
    </source>
</evidence>
<feature type="region of interest" description="Disordered" evidence="1">
    <location>
        <begin position="113"/>
        <end position="137"/>
    </location>
</feature>
<dbReference type="Proteomes" id="UP001190700">
    <property type="component" value="Unassembled WGS sequence"/>
</dbReference>
<evidence type="ECO:0000313" key="3">
    <source>
        <dbReference type="Proteomes" id="UP001190700"/>
    </source>
</evidence>
<keyword evidence="3" id="KW-1185">Reference proteome</keyword>
<name>A0AAE0GL52_9CHLO</name>
<sequence length="137" mass="14115">MRSACLGAVARHTTIGSALHVSSCLSRPRWRVPRAGRRVRALSTLQKPRRALARDLKGPYGEGAAATRLTAVCGAATPSQGADSQGAGPSGLRAMLPWVSAALCTHMWDRCARRAAPGPSAPPPQAASEGARKGPGA</sequence>
<reference evidence="2 3" key="1">
    <citation type="journal article" date="2015" name="Genome Biol. Evol.">
        <title>Comparative Genomics of a Bacterivorous Green Alga Reveals Evolutionary Causalities and Consequences of Phago-Mixotrophic Mode of Nutrition.</title>
        <authorList>
            <person name="Burns J.A."/>
            <person name="Paasch A."/>
            <person name="Narechania A."/>
            <person name="Kim E."/>
        </authorList>
    </citation>
    <scope>NUCLEOTIDE SEQUENCE [LARGE SCALE GENOMIC DNA]</scope>
    <source>
        <strain evidence="2 3">PLY_AMNH</strain>
    </source>
</reference>
<protein>
    <submittedName>
        <fullName evidence="2">Uncharacterized protein</fullName>
    </submittedName>
</protein>